<feature type="transmembrane region" description="Helical" evidence="1">
    <location>
        <begin position="9"/>
        <end position="26"/>
    </location>
</feature>
<feature type="transmembrane region" description="Helical" evidence="1">
    <location>
        <begin position="139"/>
        <end position="159"/>
    </location>
</feature>
<feature type="transmembrane region" description="Helical" evidence="1">
    <location>
        <begin position="247"/>
        <end position="270"/>
    </location>
</feature>
<feature type="transmembrane region" description="Helical" evidence="1">
    <location>
        <begin position="78"/>
        <end position="97"/>
    </location>
</feature>
<feature type="transmembrane region" description="Helical" evidence="1">
    <location>
        <begin position="46"/>
        <end position="66"/>
    </location>
</feature>
<dbReference type="PANTHER" id="PTHR31061">
    <property type="entry name" value="LD22376P"/>
    <property type="match status" value="1"/>
</dbReference>
<evidence type="ECO:0000313" key="3">
    <source>
        <dbReference type="Proteomes" id="UP000260780"/>
    </source>
</evidence>
<dbReference type="EMBL" id="QSTF01000003">
    <property type="protein sequence ID" value="RGM42549.1"/>
    <property type="molecule type" value="Genomic_DNA"/>
</dbReference>
<feature type="transmembrane region" description="Helical" evidence="1">
    <location>
        <begin position="223"/>
        <end position="241"/>
    </location>
</feature>
<feature type="transmembrane region" description="Helical" evidence="1">
    <location>
        <begin position="282"/>
        <end position="305"/>
    </location>
</feature>
<feature type="transmembrane region" description="Helical" evidence="1">
    <location>
        <begin position="189"/>
        <end position="211"/>
    </location>
</feature>
<feature type="transmembrane region" description="Helical" evidence="1">
    <location>
        <begin position="325"/>
        <end position="346"/>
    </location>
</feature>
<dbReference type="STRING" id="310297.BHV76_11120"/>
<protein>
    <submittedName>
        <fullName evidence="2">DUF5009 domain-containing protein</fullName>
    </submittedName>
</protein>
<feature type="transmembrane region" description="Helical" evidence="1">
    <location>
        <begin position="109"/>
        <end position="132"/>
    </location>
</feature>
<dbReference type="Proteomes" id="UP000260780">
    <property type="component" value="Unassembled WGS sequence"/>
</dbReference>
<sequence>MKRLLSLDILRGITVCGMILVNNAGGPVSYAPLRHSVWNGLTPCDLVFPFFLFMVGISTYISLRKFNFEPTHEVVKKIFRRMFLIILIGLGIEWFGYACDGNFLPFDTLRIPGVLQRIGLCYGIVSLMVVYLNHKYLPWITAGLLVAYSVLLLCGNGYACDDTNLIAIIDRSIFGEAHLYKKSPIDPEGLIGTISAVAHTLIGFFCGKLLLEKISVNKRIVKLITAAAIMLVIGYVLSIWMPLNKRIWSTSFVLVTCGWGSLLLAVLMYVIDVKNINKGWTFFLVFGMNPLFLYVLSEVVAIAFSEWGIRQSIYQTINIVFTDEYFASLIYSLLFCGVMGLTGYILHKKKIYIKI</sequence>
<proteinExistence type="predicted"/>
<reference evidence="2 3" key="1">
    <citation type="submission" date="2018-08" db="EMBL/GenBank/DDBJ databases">
        <title>A genome reference for cultivated species of the human gut microbiota.</title>
        <authorList>
            <person name="Zou Y."/>
            <person name="Xue W."/>
            <person name="Luo G."/>
        </authorList>
    </citation>
    <scope>NUCLEOTIDE SEQUENCE [LARGE SCALE GENOMIC DNA]</scope>
    <source>
        <strain evidence="2 3">OM08-14</strain>
    </source>
</reference>
<keyword evidence="1" id="KW-1133">Transmembrane helix</keyword>
<name>A0A3E4WK45_9BACT</name>
<evidence type="ECO:0000256" key="1">
    <source>
        <dbReference type="SAM" id="Phobius"/>
    </source>
</evidence>
<dbReference type="PANTHER" id="PTHR31061:SF24">
    <property type="entry name" value="LD22376P"/>
    <property type="match status" value="1"/>
</dbReference>
<organism evidence="2 3">
    <name type="scientific">Phocaeicola plebeius</name>
    <dbReference type="NCBI Taxonomy" id="310297"/>
    <lineage>
        <taxon>Bacteria</taxon>
        <taxon>Pseudomonadati</taxon>
        <taxon>Bacteroidota</taxon>
        <taxon>Bacteroidia</taxon>
        <taxon>Bacteroidales</taxon>
        <taxon>Bacteroidaceae</taxon>
        <taxon>Phocaeicola</taxon>
    </lineage>
</organism>
<comment type="caution">
    <text evidence="2">The sequence shown here is derived from an EMBL/GenBank/DDBJ whole genome shotgun (WGS) entry which is preliminary data.</text>
</comment>
<accession>A0A3E4WK45</accession>
<evidence type="ECO:0000313" key="2">
    <source>
        <dbReference type="EMBL" id="RGM42549.1"/>
    </source>
</evidence>
<keyword evidence="1" id="KW-0812">Transmembrane</keyword>
<gene>
    <name evidence="2" type="ORF">DXC17_01950</name>
</gene>
<keyword evidence="1" id="KW-0472">Membrane</keyword>
<dbReference type="RefSeq" id="WP_117747319.1">
    <property type="nucleotide sequence ID" value="NZ_CASFMT010000014.1"/>
</dbReference>
<dbReference type="AlphaFoldDB" id="A0A3E4WK45"/>